<reference evidence="1" key="1">
    <citation type="submission" date="2020-06" db="EMBL/GenBank/DDBJ databases">
        <authorList>
            <person name="Li T."/>
            <person name="Hu X."/>
            <person name="Zhang T."/>
            <person name="Song X."/>
            <person name="Zhang H."/>
            <person name="Dai N."/>
            <person name="Sheng W."/>
            <person name="Hou X."/>
            <person name="Wei L."/>
        </authorList>
    </citation>
    <scope>NUCLEOTIDE SEQUENCE</scope>
    <source>
        <strain evidence="1">G02</strain>
        <tissue evidence="1">Leaf</tissue>
    </source>
</reference>
<proteinExistence type="predicted"/>
<dbReference type="PANTHER" id="PTHR37984">
    <property type="entry name" value="PROTEIN CBG26694"/>
    <property type="match status" value="1"/>
</dbReference>
<accession>A0AAW2MDF6</accession>
<dbReference type="SUPFAM" id="SSF56672">
    <property type="entry name" value="DNA/RNA polymerases"/>
    <property type="match status" value="1"/>
</dbReference>
<dbReference type="PANTHER" id="PTHR37984:SF5">
    <property type="entry name" value="PROTEIN NYNRIN-LIKE"/>
    <property type="match status" value="1"/>
</dbReference>
<sequence length="114" mass="13454">MEEHEQHLRIVLQILKQKELYVKLSKYEFWINQVVFLGHVISSDGVMPDPSKAKAIMEWRVPKNSTKVRSFLGLVGCYRRFDEVFSIIVDPLKKLLRKRVVFQWTKHANEALIS</sequence>
<dbReference type="AlphaFoldDB" id="A0AAW2MDF6"/>
<dbReference type="InterPro" id="IPR043128">
    <property type="entry name" value="Rev_trsase/Diguanyl_cyclase"/>
</dbReference>
<reference evidence="1" key="2">
    <citation type="journal article" date="2024" name="Plant">
        <title>Genomic evolution and insights into agronomic trait innovations of Sesamum species.</title>
        <authorList>
            <person name="Miao H."/>
            <person name="Wang L."/>
            <person name="Qu L."/>
            <person name="Liu H."/>
            <person name="Sun Y."/>
            <person name="Le M."/>
            <person name="Wang Q."/>
            <person name="Wei S."/>
            <person name="Zheng Y."/>
            <person name="Lin W."/>
            <person name="Duan Y."/>
            <person name="Cao H."/>
            <person name="Xiong S."/>
            <person name="Wang X."/>
            <person name="Wei L."/>
            <person name="Li C."/>
            <person name="Ma Q."/>
            <person name="Ju M."/>
            <person name="Zhao R."/>
            <person name="Li G."/>
            <person name="Mu C."/>
            <person name="Tian Q."/>
            <person name="Mei H."/>
            <person name="Zhang T."/>
            <person name="Gao T."/>
            <person name="Zhang H."/>
        </authorList>
    </citation>
    <scope>NUCLEOTIDE SEQUENCE</scope>
    <source>
        <strain evidence="1">G02</strain>
    </source>
</reference>
<dbReference type="InterPro" id="IPR043502">
    <property type="entry name" value="DNA/RNA_pol_sf"/>
</dbReference>
<gene>
    <name evidence="1" type="ORF">Sradi_4888000</name>
</gene>
<dbReference type="Gene3D" id="3.30.70.270">
    <property type="match status" value="2"/>
</dbReference>
<dbReference type="InterPro" id="IPR050951">
    <property type="entry name" value="Retrovirus_Pol_polyprotein"/>
</dbReference>
<name>A0AAW2MDF6_SESRA</name>
<protein>
    <submittedName>
        <fullName evidence="1">Retrovirus-related Pol polyprotein from transposon.6</fullName>
    </submittedName>
</protein>
<organism evidence="1">
    <name type="scientific">Sesamum radiatum</name>
    <name type="common">Black benniseed</name>
    <dbReference type="NCBI Taxonomy" id="300843"/>
    <lineage>
        <taxon>Eukaryota</taxon>
        <taxon>Viridiplantae</taxon>
        <taxon>Streptophyta</taxon>
        <taxon>Embryophyta</taxon>
        <taxon>Tracheophyta</taxon>
        <taxon>Spermatophyta</taxon>
        <taxon>Magnoliopsida</taxon>
        <taxon>eudicotyledons</taxon>
        <taxon>Gunneridae</taxon>
        <taxon>Pentapetalae</taxon>
        <taxon>asterids</taxon>
        <taxon>lamiids</taxon>
        <taxon>Lamiales</taxon>
        <taxon>Pedaliaceae</taxon>
        <taxon>Sesamum</taxon>
    </lineage>
</organism>
<comment type="caution">
    <text evidence="1">The sequence shown here is derived from an EMBL/GenBank/DDBJ whole genome shotgun (WGS) entry which is preliminary data.</text>
</comment>
<dbReference type="EMBL" id="JACGWJ010000022">
    <property type="protein sequence ID" value="KAL0329013.1"/>
    <property type="molecule type" value="Genomic_DNA"/>
</dbReference>
<evidence type="ECO:0000313" key="1">
    <source>
        <dbReference type="EMBL" id="KAL0329013.1"/>
    </source>
</evidence>